<proteinExistence type="predicted"/>
<dbReference type="RefSeq" id="WP_094018329.1">
    <property type="nucleotide sequence ID" value="NZ_NMQW01000056.1"/>
</dbReference>
<dbReference type="Pfam" id="PF01841">
    <property type="entry name" value="Transglut_core"/>
    <property type="match status" value="1"/>
</dbReference>
<dbReference type="AlphaFoldDB" id="A0A229UHT5"/>
<dbReference type="PANTHER" id="PTHR33490:SF3">
    <property type="entry name" value="CONSERVED INTEGRAL MEMBRANE PROTEIN"/>
    <property type="match status" value="1"/>
</dbReference>
<reference evidence="2 3" key="1">
    <citation type="submission" date="2017-07" db="EMBL/GenBank/DDBJ databases">
        <title>Genome sequencing and assembly of Paenibacillus rigui.</title>
        <authorList>
            <person name="Mayilraj S."/>
        </authorList>
    </citation>
    <scope>NUCLEOTIDE SEQUENCE [LARGE SCALE GENOMIC DNA]</scope>
    <source>
        <strain evidence="2 3">JCM 16352</strain>
    </source>
</reference>
<dbReference type="Proteomes" id="UP000215509">
    <property type="component" value="Unassembled WGS sequence"/>
</dbReference>
<gene>
    <name evidence="2" type="ORF">CF651_28875</name>
</gene>
<evidence type="ECO:0000259" key="1">
    <source>
        <dbReference type="Pfam" id="PF01841"/>
    </source>
</evidence>
<name>A0A229UHT5_9BACL</name>
<accession>A0A229UHT5</accession>
<dbReference type="EMBL" id="NMQW01000056">
    <property type="protein sequence ID" value="OXM82855.1"/>
    <property type="molecule type" value="Genomic_DNA"/>
</dbReference>
<dbReference type="PANTHER" id="PTHR33490">
    <property type="entry name" value="BLR5614 PROTEIN-RELATED"/>
    <property type="match status" value="1"/>
</dbReference>
<organism evidence="2 3">
    <name type="scientific">Paenibacillus rigui</name>
    <dbReference type="NCBI Taxonomy" id="554312"/>
    <lineage>
        <taxon>Bacteria</taxon>
        <taxon>Bacillati</taxon>
        <taxon>Bacillota</taxon>
        <taxon>Bacilli</taxon>
        <taxon>Bacillales</taxon>
        <taxon>Paenibacillaceae</taxon>
        <taxon>Paenibacillus</taxon>
    </lineage>
</organism>
<comment type="caution">
    <text evidence="2">The sequence shown here is derived from an EMBL/GenBank/DDBJ whole genome shotgun (WGS) entry which is preliminary data.</text>
</comment>
<dbReference type="OrthoDB" id="5296450at2"/>
<sequence length="202" mass="22944">MMLICESNSLEDYLVESEEVDFSHSSIKDKAAEISSVSASEEEFVQKAYEFVRDEISHSWDIQSTKITCKASEVLYFQEGICYAKSNLLCAILRSKGIPTGFCYQKLTIGDTPDTGYCIHALNAVFLKSQQKWIRLDARGNKNGVHAEFSLDEERLAFVVREEYNEVDYAIIYKNPNAKTINTLKQNTDCIHMYLLGLPAQL</sequence>
<evidence type="ECO:0000313" key="3">
    <source>
        <dbReference type="Proteomes" id="UP000215509"/>
    </source>
</evidence>
<dbReference type="SUPFAM" id="SSF54001">
    <property type="entry name" value="Cysteine proteinases"/>
    <property type="match status" value="1"/>
</dbReference>
<dbReference type="InterPro" id="IPR002931">
    <property type="entry name" value="Transglutaminase-like"/>
</dbReference>
<feature type="domain" description="Transglutaminase-like" evidence="1">
    <location>
        <begin position="30"/>
        <end position="138"/>
    </location>
</feature>
<dbReference type="InterPro" id="IPR038765">
    <property type="entry name" value="Papain-like_cys_pep_sf"/>
</dbReference>
<evidence type="ECO:0000313" key="2">
    <source>
        <dbReference type="EMBL" id="OXM82855.1"/>
    </source>
</evidence>
<dbReference type="Gene3D" id="3.10.620.30">
    <property type="match status" value="1"/>
</dbReference>
<keyword evidence="3" id="KW-1185">Reference proteome</keyword>
<protein>
    <submittedName>
        <fullName evidence="2">Transglutaminase</fullName>
    </submittedName>
</protein>